<dbReference type="PANTHER" id="PTHR43064:SF1">
    <property type="entry name" value="SLL1489 PROTEIN"/>
    <property type="match status" value="1"/>
</dbReference>
<dbReference type="InterPro" id="IPR000031">
    <property type="entry name" value="PurE_dom"/>
</dbReference>
<comment type="caution">
    <text evidence="2">The sequence shown here is derived from an EMBL/GenBank/DDBJ whole genome shotgun (WGS) entry which is preliminary data.</text>
</comment>
<accession>A0A662DAT9</accession>
<reference evidence="2 3" key="1">
    <citation type="submission" date="2018-06" db="EMBL/GenBank/DDBJ databases">
        <title>Extensive metabolic versatility and redundancy in microbially diverse, dynamic hydrothermal sediments.</title>
        <authorList>
            <person name="Dombrowski N."/>
            <person name="Teske A."/>
            <person name="Baker B.J."/>
        </authorList>
    </citation>
    <scope>NUCLEOTIDE SEQUENCE [LARGE SCALE GENOMIC DNA]</scope>
    <source>
        <strain evidence="2">B3_G15</strain>
    </source>
</reference>
<dbReference type="Gene3D" id="3.40.50.1970">
    <property type="match status" value="1"/>
</dbReference>
<feature type="domain" description="PurE" evidence="1">
    <location>
        <begin position="120"/>
        <end position="252"/>
    </location>
</feature>
<dbReference type="PANTHER" id="PTHR43064">
    <property type="entry name" value="PHOSPHORIBOSYLAMINOIMIDAZOLE CARBOXYLASE-RELATED"/>
    <property type="match status" value="1"/>
</dbReference>
<dbReference type="SUPFAM" id="SSF52255">
    <property type="entry name" value="N5-CAIR mutase (phosphoribosylaminoimidazole carboxylase, PurE)"/>
    <property type="match status" value="1"/>
</dbReference>
<dbReference type="Pfam" id="PF00731">
    <property type="entry name" value="AIRC"/>
    <property type="match status" value="1"/>
</dbReference>
<dbReference type="EMBL" id="QMQA01000154">
    <property type="protein sequence ID" value="RLE12575.1"/>
    <property type="molecule type" value="Genomic_DNA"/>
</dbReference>
<organism evidence="2 3">
    <name type="scientific">Aerophobetes bacterium</name>
    <dbReference type="NCBI Taxonomy" id="2030807"/>
    <lineage>
        <taxon>Bacteria</taxon>
        <taxon>Candidatus Aerophobota</taxon>
    </lineage>
</organism>
<sequence length="254" mass="27556">MNREYIKDILEKVKKNTLQVEEALEKLKDLPFESLGFARVDHHRTLRRGFPEVIFCEGKTPSQIKAIAQKLWEKNNLLLATRASQRVYRTIKEVIAEAVYYPEARIVVAGETKPVIDRKKFILVISAGTGDIPVAEEAKVTCRVMGNRVETLYDVGIAGVHRLVEEKDLLVSANVLVVVAGMEGALPGLVGALVEKPVIAVPTSVGYGASFGGIAALLGMLNSCSPGIAVVNIDNGFGAGYLASLINQMNLDQL</sequence>
<protein>
    <submittedName>
        <fullName evidence="2">Nickel pincer cofactor biosynthesis protein LarB</fullName>
    </submittedName>
</protein>
<gene>
    <name evidence="2" type="primary">larB</name>
    <name evidence="2" type="ORF">DRJ04_05920</name>
</gene>
<proteinExistence type="predicted"/>
<dbReference type="GO" id="GO:0006189">
    <property type="term" value="P:'de novo' IMP biosynthetic process"/>
    <property type="evidence" value="ECO:0007669"/>
    <property type="project" value="InterPro"/>
</dbReference>
<dbReference type="NCBIfam" id="NF033503">
    <property type="entry name" value="LarB"/>
    <property type="match status" value="1"/>
</dbReference>
<evidence type="ECO:0000313" key="2">
    <source>
        <dbReference type="EMBL" id="RLE12575.1"/>
    </source>
</evidence>
<name>A0A662DAT9_UNCAE</name>
<dbReference type="Proteomes" id="UP000280417">
    <property type="component" value="Unassembled WGS sequence"/>
</dbReference>
<dbReference type="SMART" id="SM01001">
    <property type="entry name" value="AIRC"/>
    <property type="match status" value="1"/>
</dbReference>
<evidence type="ECO:0000313" key="3">
    <source>
        <dbReference type="Proteomes" id="UP000280417"/>
    </source>
</evidence>
<dbReference type="AlphaFoldDB" id="A0A662DAT9"/>
<evidence type="ECO:0000259" key="1">
    <source>
        <dbReference type="SMART" id="SM01001"/>
    </source>
</evidence>
<dbReference type="GO" id="GO:0016787">
    <property type="term" value="F:hydrolase activity"/>
    <property type="evidence" value="ECO:0007669"/>
    <property type="project" value="InterPro"/>
</dbReference>
<dbReference type="InterPro" id="IPR039476">
    <property type="entry name" value="P2CMN_synthase_LarB"/>
</dbReference>